<gene>
    <name evidence="1" type="ORF">Ade02nite_20620</name>
</gene>
<sequence>MDATLTDQQATLLREAADNNGVIYIGDGAGSGSGKRRRRWSATACSLAATPAAGAITTSPSTVTGG</sequence>
<evidence type="ECO:0000313" key="2">
    <source>
        <dbReference type="Proteomes" id="UP000609879"/>
    </source>
</evidence>
<reference evidence="1 2" key="1">
    <citation type="submission" date="2021-01" db="EMBL/GenBank/DDBJ databases">
        <title>Whole genome shotgun sequence of Actinoplanes deccanensis NBRC 13994.</title>
        <authorList>
            <person name="Komaki H."/>
            <person name="Tamura T."/>
        </authorList>
    </citation>
    <scope>NUCLEOTIDE SEQUENCE [LARGE SCALE GENOMIC DNA]</scope>
    <source>
        <strain evidence="1 2">NBRC 13994</strain>
    </source>
</reference>
<keyword evidence="2" id="KW-1185">Reference proteome</keyword>
<evidence type="ECO:0000313" key="1">
    <source>
        <dbReference type="EMBL" id="GID73421.1"/>
    </source>
</evidence>
<name>A0ABQ3Y0A8_9ACTN</name>
<proteinExistence type="predicted"/>
<dbReference type="Proteomes" id="UP000609879">
    <property type="component" value="Unassembled WGS sequence"/>
</dbReference>
<dbReference type="EMBL" id="BOMI01000033">
    <property type="protein sequence ID" value="GID73421.1"/>
    <property type="molecule type" value="Genomic_DNA"/>
</dbReference>
<accession>A0ABQ3Y0A8</accession>
<protein>
    <submittedName>
        <fullName evidence="1">Uncharacterized protein</fullName>
    </submittedName>
</protein>
<comment type="caution">
    <text evidence="1">The sequence shown here is derived from an EMBL/GenBank/DDBJ whole genome shotgun (WGS) entry which is preliminary data.</text>
</comment>
<organism evidence="1 2">
    <name type="scientific">Paractinoplanes deccanensis</name>
    <dbReference type="NCBI Taxonomy" id="113561"/>
    <lineage>
        <taxon>Bacteria</taxon>
        <taxon>Bacillati</taxon>
        <taxon>Actinomycetota</taxon>
        <taxon>Actinomycetes</taxon>
        <taxon>Micromonosporales</taxon>
        <taxon>Micromonosporaceae</taxon>
        <taxon>Paractinoplanes</taxon>
    </lineage>
</organism>